<dbReference type="NCBIfam" id="TIGR00229">
    <property type="entry name" value="sensory_box"/>
    <property type="match status" value="1"/>
</dbReference>
<dbReference type="RefSeq" id="WP_420904616.1">
    <property type="nucleotide sequence ID" value="NZ_BAAFGK010000004.1"/>
</dbReference>
<dbReference type="InterPro" id="IPR043128">
    <property type="entry name" value="Rev_trsase/Diguanyl_cyclase"/>
</dbReference>
<dbReference type="CDD" id="cd06225">
    <property type="entry name" value="HAMP"/>
    <property type="match status" value="1"/>
</dbReference>
<comment type="catalytic activity">
    <reaction evidence="2">
        <text>2 GTP = 3',3'-c-di-GMP + 2 diphosphate</text>
        <dbReference type="Rhea" id="RHEA:24898"/>
        <dbReference type="ChEBI" id="CHEBI:33019"/>
        <dbReference type="ChEBI" id="CHEBI:37565"/>
        <dbReference type="ChEBI" id="CHEBI:58805"/>
        <dbReference type="EC" id="2.7.7.65"/>
    </reaction>
</comment>
<reference evidence="8 9" key="1">
    <citation type="submission" date="2024-05" db="EMBL/GenBank/DDBJ databases">
        <authorList>
            <consortium name="Candidatus Magnetaquicoccaceae bacterium FCR-1 genome sequencing consortium"/>
            <person name="Shimoshige H."/>
            <person name="Shimamura S."/>
            <person name="Taoka A."/>
            <person name="Kobayashi H."/>
            <person name="Maekawa T."/>
        </authorList>
    </citation>
    <scope>NUCLEOTIDE SEQUENCE [LARGE SCALE GENOMIC DNA]</scope>
    <source>
        <strain evidence="8 9">FCR-1</strain>
    </source>
</reference>
<dbReference type="Pfam" id="PF00672">
    <property type="entry name" value="HAMP"/>
    <property type="match status" value="1"/>
</dbReference>
<keyword evidence="3" id="KW-1133">Transmembrane helix</keyword>
<dbReference type="InterPro" id="IPR003660">
    <property type="entry name" value="HAMP_dom"/>
</dbReference>
<dbReference type="Gene3D" id="1.10.8.500">
    <property type="entry name" value="HAMP domain in histidine kinase"/>
    <property type="match status" value="1"/>
</dbReference>
<dbReference type="PANTHER" id="PTHR45138">
    <property type="entry name" value="REGULATORY COMPONENTS OF SENSORY TRANSDUCTION SYSTEM"/>
    <property type="match status" value="1"/>
</dbReference>
<evidence type="ECO:0000259" key="4">
    <source>
        <dbReference type="PROSITE" id="PS50112"/>
    </source>
</evidence>
<dbReference type="InterPro" id="IPR029787">
    <property type="entry name" value="Nucleotide_cyclase"/>
</dbReference>
<feature type="domain" description="PAC" evidence="5">
    <location>
        <begin position="326"/>
        <end position="387"/>
    </location>
</feature>
<sequence length="556" mass="63010">MHPNSPAPHGLLTGLFRTRFLRFSFFLSVLFVILIPLHAWWIGNPAFRDVLIRFTEEDAVRLADHLAGDIPFDPATNQPQVTDELRKELAKVAVGFKLYKYRLFDASGRIIHSSIPQEIGKINEHAYFHDIVAKGNPYSQVVQKNGKNREDETILLDVVETYVPIMRANAFQGAFEIYSDITAWRTRIDRIVATSSLVLDLMALTLLTVIIATRIRIQRRIHAFMEAIVATSRGIFPRALPLEGRDELTDMAANFNRMSSELHKLHHGLQNEKNKLTTIILSAREGIVVTNDAGEVVLVNPAAERLLGKSAERIQREGFLKVVDDPEFVARFVADEGVDMPETLVYNQHVLQFYASTIHDRNGSTMGSAALLRDVTEEKKLEEKLRSQSITDPLTGLFNRRHSEENLHAEMQRFQRSGHGFAVALLDVDHFKRFNDEHGHDQGDRVLQAVARNLHLHYRQIDICCRFGGEEFCIIMPGTSLSGALLAAQRLREGIEEMRVDGLKVTVSIGVVVCDRTMRTQDELIKRADQALYAAKHLGRNRVVEWRETLLEQADS</sequence>
<dbReference type="Pfam" id="PF00989">
    <property type="entry name" value="PAS"/>
    <property type="match status" value="1"/>
</dbReference>
<feature type="transmembrane region" description="Helical" evidence="3">
    <location>
        <begin position="191"/>
        <end position="212"/>
    </location>
</feature>
<dbReference type="SUPFAM" id="SSF55785">
    <property type="entry name" value="PYP-like sensor domain (PAS domain)"/>
    <property type="match status" value="1"/>
</dbReference>
<feature type="transmembrane region" description="Helical" evidence="3">
    <location>
        <begin position="20"/>
        <end position="43"/>
    </location>
</feature>
<dbReference type="InterPro" id="IPR000700">
    <property type="entry name" value="PAS-assoc_C"/>
</dbReference>
<dbReference type="PROSITE" id="PS50887">
    <property type="entry name" value="GGDEF"/>
    <property type="match status" value="1"/>
</dbReference>
<dbReference type="NCBIfam" id="TIGR00254">
    <property type="entry name" value="GGDEF"/>
    <property type="match status" value="1"/>
</dbReference>
<dbReference type="InterPro" id="IPR000160">
    <property type="entry name" value="GGDEF_dom"/>
</dbReference>
<reference evidence="8 9" key="2">
    <citation type="submission" date="2024-09" db="EMBL/GenBank/DDBJ databases">
        <title>Draft genome sequence of Candidatus Magnetaquicoccaceae bacterium FCR-1.</title>
        <authorList>
            <person name="Shimoshige H."/>
            <person name="Shimamura S."/>
            <person name="Taoka A."/>
            <person name="Kobayashi H."/>
            <person name="Maekawa T."/>
        </authorList>
    </citation>
    <scope>NUCLEOTIDE SEQUENCE [LARGE SCALE GENOMIC DNA]</scope>
    <source>
        <strain evidence="8 9">FCR-1</strain>
    </source>
</reference>
<name>A0ABQ0C876_9PROT</name>
<dbReference type="EC" id="2.7.7.65" evidence="1"/>
<evidence type="ECO:0000259" key="7">
    <source>
        <dbReference type="PROSITE" id="PS50887"/>
    </source>
</evidence>
<dbReference type="PROSITE" id="PS50112">
    <property type="entry name" value="PAS"/>
    <property type="match status" value="1"/>
</dbReference>
<evidence type="ECO:0000256" key="1">
    <source>
        <dbReference type="ARBA" id="ARBA00012528"/>
    </source>
</evidence>
<dbReference type="Proteomes" id="UP001628193">
    <property type="component" value="Unassembled WGS sequence"/>
</dbReference>
<feature type="domain" description="HAMP" evidence="6">
    <location>
        <begin position="215"/>
        <end position="267"/>
    </location>
</feature>
<dbReference type="InterPro" id="IPR000014">
    <property type="entry name" value="PAS"/>
</dbReference>
<dbReference type="InterPro" id="IPR050469">
    <property type="entry name" value="Diguanylate_Cyclase"/>
</dbReference>
<keyword evidence="3" id="KW-0812">Transmembrane</keyword>
<proteinExistence type="predicted"/>
<dbReference type="SMART" id="SM00304">
    <property type="entry name" value="HAMP"/>
    <property type="match status" value="1"/>
</dbReference>
<dbReference type="PROSITE" id="PS50113">
    <property type="entry name" value="PAC"/>
    <property type="match status" value="1"/>
</dbReference>
<dbReference type="Pfam" id="PF00990">
    <property type="entry name" value="GGDEF"/>
    <property type="match status" value="1"/>
</dbReference>
<dbReference type="Gene3D" id="3.30.450.20">
    <property type="entry name" value="PAS domain"/>
    <property type="match status" value="1"/>
</dbReference>
<dbReference type="EMBL" id="BAAFGK010000004">
    <property type="protein sequence ID" value="GAB0056900.1"/>
    <property type="molecule type" value="Genomic_DNA"/>
</dbReference>
<comment type="caution">
    <text evidence="8">The sequence shown here is derived from an EMBL/GenBank/DDBJ whole genome shotgun (WGS) entry which is preliminary data.</text>
</comment>
<evidence type="ECO:0000313" key="9">
    <source>
        <dbReference type="Proteomes" id="UP001628193"/>
    </source>
</evidence>
<dbReference type="Gene3D" id="3.30.70.270">
    <property type="match status" value="1"/>
</dbReference>
<keyword evidence="9" id="KW-1185">Reference proteome</keyword>
<dbReference type="PANTHER" id="PTHR45138:SF9">
    <property type="entry name" value="DIGUANYLATE CYCLASE DGCM-RELATED"/>
    <property type="match status" value="1"/>
</dbReference>
<feature type="domain" description="PAS" evidence="4">
    <location>
        <begin position="272"/>
        <end position="314"/>
    </location>
</feature>
<evidence type="ECO:0000256" key="3">
    <source>
        <dbReference type="SAM" id="Phobius"/>
    </source>
</evidence>
<dbReference type="InterPro" id="IPR013767">
    <property type="entry name" value="PAS_fold"/>
</dbReference>
<organism evidence="8 9">
    <name type="scientific">Candidatus Magnetaquiglobus chichijimensis</name>
    <dbReference type="NCBI Taxonomy" id="3141448"/>
    <lineage>
        <taxon>Bacteria</taxon>
        <taxon>Pseudomonadati</taxon>
        <taxon>Pseudomonadota</taxon>
        <taxon>Magnetococcia</taxon>
        <taxon>Magnetococcales</taxon>
        <taxon>Candidatus Magnetaquicoccaceae</taxon>
        <taxon>Candidatus Magnetaquiglobus</taxon>
    </lineage>
</organism>
<dbReference type="PROSITE" id="PS50885">
    <property type="entry name" value="HAMP"/>
    <property type="match status" value="1"/>
</dbReference>
<protein>
    <recommendedName>
        <fullName evidence="1">diguanylate cyclase</fullName>
        <ecNumber evidence="1">2.7.7.65</ecNumber>
    </recommendedName>
</protein>
<dbReference type="InterPro" id="IPR035965">
    <property type="entry name" value="PAS-like_dom_sf"/>
</dbReference>
<dbReference type="SUPFAM" id="SSF55073">
    <property type="entry name" value="Nucleotide cyclase"/>
    <property type="match status" value="1"/>
</dbReference>
<evidence type="ECO:0000256" key="2">
    <source>
        <dbReference type="ARBA" id="ARBA00034247"/>
    </source>
</evidence>
<accession>A0ABQ0C876</accession>
<feature type="domain" description="GGDEF" evidence="7">
    <location>
        <begin position="419"/>
        <end position="548"/>
    </location>
</feature>
<evidence type="ECO:0000259" key="5">
    <source>
        <dbReference type="PROSITE" id="PS50113"/>
    </source>
</evidence>
<keyword evidence="3" id="KW-0472">Membrane</keyword>
<dbReference type="SMART" id="SM00267">
    <property type="entry name" value="GGDEF"/>
    <property type="match status" value="1"/>
</dbReference>
<evidence type="ECO:0000313" key="8">
    <source>
        <dbReference type="EMBL" id="GAB0056900.1"/>
    </source>
</evidence>
<dbReference type="CDD" id="cd01949">
    <property type="entry name" value="GGDEF"/>
    <property type="match status" value="1"/>
</dbReference>
<evidence type="ECO:0000259" key="6">
    <source>
        <dbReference type="PROSITE" id="PS50885"/>
    </source>
</evidence>
<gene>
    <name evidence="8" type="ORF">SIID45300_01215</name>
</gene>